<feature type="domain" description="HhH-GPD" evidence="5">
    <location>
        <begin position="127"/>
        <end position="281"/>
    </location>
</feature>
<protein>
    <recommendedName>
        <fullName evidence="2">DNA-3-methyladenine glycosylase II</fullName>
        <ecNumber evidence="2">3.2.2.21</ecNumber>
    </recommendedName>
</protein>
<dbReference type="InterPro" id="IPR051912">
    <property type="entry name" value="Alkylbase_DNA_Glycosylase/TA"/>
</dbReference>
<dbReference type="InterPro" id="IPR003265">
    <property type="entry name" value="HhH-GPD_domain"/>
</dbReference>
<dbReference type="RefSeq" id="WP_263339560.1">
    <property type="nucleotide sequence ID" value="NZ_JAGSYH010000005.1"/>
</dbReference>
<evidence type="ECO:0000259" key="5">
    <source>
        <dbReference type="SMART" id="SM00478"/>
    </source>
</evidence>
<gene>
    <name evidence="6" type="ORF">ACFPT7_12510</name>
</gene>
<evidence type="ECO:0000313" key="7">
    <source>
        <dbReference type="Proteomes" id="UP001596091"/>
    </source>
</evidence>
<sequence length="287" mass="32202">MPSATASVDLFPVHFPRTFNLQRLGPYDPTTELHSDCFRKAFFYRGTPAAIEIIRSTKDEKRALVIRTHGDNADELLAETAADLQQEDGYAQFSTSDAGMQRLHRLLPGLRVVRVPWLYDMTCSAILQQRVRTVDAMREWRKIAYRYGTPAPLGLHAFPSAEVLAAVPQFALESIGIDAKRAKTLLRFAREMRFVSLKPGMDFEQLRQTLLRVAGIGPWTTETVLGYGAGDTDAAIPGDLHLPRIVCYALAGEEDGTDERMMELLEPFRGHRFRIIRLITSAGIDLP</sequence>
<accession>A0ABW1EG59</accession>
<reference evidence="7" key="1">
    <citation type="journal article" date="2019" name="Int. J. Syst. Evol. Microbiol.">
        <title>The Global Catalogue of Microorganisms (GCM) 10K type strain sequencing project: providing services to taxonomists for standard genome sequencing and annotation.</title>
        <authorList>
            <consortium name="The Broad Institute Genomics Platform"/>
            <consortium name="The Broad Institute Genome Sequencing Center for Infectious Disease"/>
            <person name="Wu L."/>
            <person name="Ma J."/>
        </authorList>
    </citation>
    <scope>NUCLEOTIDE SEQUENCE [LARGE SCALE GENOMIC DNA]</scope>
    <source>
        <strain evidence="7">JCM 4087</strain>
    </source>
</reference>
<proteinExistence type="predicted"/>
<dbReference type="SMART" id="SM00478">
    <property type="entry name" value="ENDO3c"/>
    <property type="match status" value="1"/>
</dbReference>
<name>A0ABW1EG59_9BACT</name>
<dbReference type="EMBL" id="JBHSPH010000003">
    <property type="protein sequence ID" value="MFC5863120.1"/>
    <property type="molecule type" value="Genomic_DNA"/>
</dbReference>
<dbReference type="CDD" id="cd00056">
    <property type="entry name" value="ENDO3c"/>
    <property type="match status" value="1"/>
</dbReference>
<dbReference type="EC" id="3.2.2.21" evidence="2"/>
<keyword evidence="7" id="KW-1185">Reference proteome</keyword>
<evidence type="ECO:0000256" key="1">
    <source>
        <dbReference type="ARBA" id="ARBA00000086"/>
    </source>
</evidence>
<comment type="catalytic activity">
    <reaction evidence="1">
        <text>Hydrolysis of alkylated DNA, releasing 3-methyladenine, 3-methylguanine, 7-methylguanine and 7-methyladenine.</text>
        <dbReference type="EC" id="3.2.2.21"/>
    </reaction>
</comment>
<keyword evidence="3" id="KW-0227">DNA damage</keyword>
<evidence type="ECO:0000256" key="2">
    <source>
        <dbReference type="ARBA" id="ARBA00012000"/>
    </source>
</evidence>
<dbReference type="Proteomes" id="UP001596091">
    <property type="component" value="Unassembled WGS sequence"/>
</dbReference>
<evidence type="ECO:0000313" key="6">
    <source>
        <dbReference type="EMBL" id="MFC5863120.1"/>
    </source>
</evidence>
<dbReference type="PANTHER" id="PTHR43003:SF6">
    <property type="entry name" value="DNA GLYCOSYLASE"/>
    <property type="match status" value="1"/>
</dbReference>
<evidence type="ECO:0000256" key="4">
    <source>
        <dbReference type="ARBA" id="ARBA00023204"/>
    </source>
</evidence>
<comment type="caution">
    <text evidence="6">The sequence shown here is derived from an EMBL/GenBank/DDBJ whole genome shotgun (WGS) entry which is preliminary data.</text>
</comment>
<organism evidence="6 7">
    <name type="scientific">Acidicapsa dinghuensis</name>
    <dbReference type="NCBI Taxonomy" id="2218256"/>
    <lineage>
        <taxon>Bacteria</taxon>
        <taxon>Pseudomonadati</taxon>
        <taxon>Acidobacteriota</taxon>
        <taxon>Terriglobia</taxon>
        <taxon>Terriglobales</taxon>
        <taxon>Acidobacteriaceae</taxon>
        <taxon>Acidicapsa</taxon>
    </lineage>
</organism>
<keyword evidence="4" id="KW-0234">DNA repair</keyword>
<evidence type="ECO:0000256" key="3">
    <source>
        <dbReference type="ARBA" id="ARBA00022763"/>
    </source>
</evidence>
<dbReference type="SUPFAM" id="SSF48150">
    <property type="entry name" value="DNA-glycosylase"/>
    <property type="match status" value="1"/>
</dbReference>
<dbReference type="InterPro" id="IPR011257">
    <property type="entry name" value="DNA_glycosylase"/>
</dbReference>
<dbReference type="Pfam" id="PF00730">
    <property type="entry name" value="HhH-GPD"/>
    <property type="match status" value="1"/>
</dbReference>
<dbReference type="Gene3D" id="1.10.340.30">
    <property type="entry name" value="Hypothetical protein, domain 2"/>
    <property type="match status" value="1"/>
</dbReference>
<dbReference type="PANTHER" id="PTHR43003">
    <property type="entry name" value="DNA-3-METHYLADENINE GLYCOSYLASE"/>
    <property type="match status" value="1"/>
</dbReference>